<protein>
    <submittedName>
        <fullName evidence="1">Uncharacterized protein</fullName>
    </submittedName>
</protein>
<comment type="caution">
    <text evidence="1">The sequence shown here is derived from an EMBL/GenBank/DDBJ whole genome shotgun (WGS) entry which is preliminary data.</text>
</comment>
<gene>
    <name evidence="1" type="ORF">AC482_02220</name>
</gene>
<sequence>MSNFIRERQKRRLIILKGISQNLKYSEIAAQLGVNQWVIMNDLKIMLNNGDPELKQAQKAQERIRAQRQAVSREHNDRFLRMTGITLQEKSFRNMIDFNKHVLMKILKAEDQNAAIMELPKSIRRILTHNEIITKGWHDREITAHARKYLINK</sequence>
<name>A0A0M0BS35_9ARCH</name>
<dbReference type="Proteomes" id="UP000037210">
    <property type="component" value="Unassembled WGS sequence"/>
</dbReference>
<reference evidence="1 2" key="1">
    <citation type="submission" date="2015-06" db="EMBL/GenBank/DDBJ databases">
        <title>New insights into the roles of widespread benthic archaea in carbon and nitrogen cycling.</title>
        <authorList>
            <person name="Lazar C.S."/>
            <person name="Baker B.J."/>
            <person name="Seitz K.W."/>
            <person name="Hyde A.S."/>
            <person name="Dick G.J."/>
            <person name="Hinrichs K.-U."/>
            <person name="Teske A.P."/>
        </authorList>
    </citation>
    <scope>NUCLEOTIDE SEQUENCE [LARGE SCALE GENOMIC DNA]</scope>
    <source>
        <strain evidence="1">DG-45</strain>
    </source>
</reference>
<evidence type="ECO:0000313" key="1">
    <source>
        <dbReference type="EMBL" id="KON31026.1"/>
    </source>
</evidence>
<dbReference type="EMBL" id="LFWZ01000015">
    <property type="protein sequence ID" value="KON31026.1"/>
    <property type="molecule type" value="Genomic_DNA"/>
</dbReference>
<organism evidence="1 2">
    <name type="scientific">miscellaneous Crenarchaeota group-15 archaeon DG-45</name>
    <dbReference type="NCBI Taxonomy" id="1685127"/>
    <lineage>
        <taxon>Archaea</taxon>
        <taxon>Candidatus Bathyarchaeota</taxon>
        <taxon>MCG-15</taxon>
    </lineage>
</organism>
<proteinExistence type="predicted"/>
<accession>A0A0M0BS35</accession>
<dbReference type="AlphaFoldDB" id="A0A0M0BS35"/>
<evidence type="ECO:0000313" key="2">
    <source>
        <dbReference type="Proteomes" id="UP000037210"/>
    </source>
</evidence>